<dbReference type="EMBL" id="JAKIXB020000007">
    <property type="protein sequence ID" value="KAL1607091.1"/>
    <property type="molecule type" value="Genomic_DNA"/>
</dbReference>
<evidence type="ECO:0000256" key="4">
    <source>
        <dbReference type="RuleBase" id="RU361197"/>
    </source>
</evidence>
<sequence length="386" mass="42724">MLMQEPVAYIQQRLIIRDDPQAASKYIADYIIERIKTFSPTAERPFVLGLPTGSSPVLIYQHLVQRHKAGEISFRNVVTFNMDEYVGIPRDHPESYHSFMYKHFFSHVDVKPDNINILNGNARDLELECHDYEEKIKAVGGIELFLGGIGPDGHIAFNEPGSSLKSRTRVKTLAYDTILANSRFFGNNLDQVPRMALTVGVQTVLDAREVVIIITGAHKALALQKCIEGGVNHMWTLSSLQSHPHPMIVVDEDATLELQVKTVKPPGAGHMSSATPSTHLKPIIKAETQQYFKSIEMVATELGFRQKLPRKRDSLIDEGALLVPARNQGTGLSLTVPQADISRSASPVFEPMSARLDDEDAAAKTMQSWDAVEDQPSVCMSARVAG</sequence>
<dbReference type="SUPFAM" id="SSF100950">
    <property type="entry name" value="NagB/RpiA/CoA transferase-like"/>
    <property type="match status" value="1"/>
</dbReference>
<keyword evidence="6" id="KW-0413">Isomerase</keyword>
<dbReference type="EC" id="3.5.99.6" evidence="4"/>
<dbReference type="HAMAP" id="MF_01241">
    <property type="entry name" value="GlcN6P_deamin"/>
    <property type="match status" value="1"/>
</dbReference>
<accession>A0ABR3RRP1</accession>
<gene>
    <name evidence="6" type="primary">NAG1_1</name>
    <name evidence="6" type="ORF">SLS59_002795</name>
</gene>
<reference evidence="6 7" key="1">
    <citation type="submission" date="2024-02" db="EMBL/GenBank/DDBJ databases">
        <title>De novo assembly and annotation of 12 fungi associated with fruit tree decline syndrome in Ontario, Canada.</title>
        <authorList>
            <person name="Sulman M."/>
            <person name="Ellouze W."/>
            <person name="Ilyukhin E."/>
        </authorList>
    </citation>
    <scope>NUCLEOTIDE SEQUENCE [LARGE SCALE GENOMIC DNA]</scope>
    <source>
        <strain evidence="6 7">M97-236</strain>
    </source>
</reference>
<evidence type="ECO:0000256" key="3">
    <source>
        <dbReference type="ARBA" id="ARBA00022801"/>
    </source>
</evidence>
<dbReference type="CDD" id="cd01399">
    <property type="entry name" value="GlcN6P_deaminase"/>
    <property type="match status" value="1"/>
</dbReference>
<name>A0ABR3RRP1_9PLEO</name>
<dbReference type="Gene3D" id="3.40.50.1360">
    <property type="match status" value="1"/>
</dbReference>
<comment type="caution">
    <text evidence="6">The sequence shown here is derived from an EMBL/GenBank/DDBJ whole genome shotgun (WGS) entry which is preliminary data.</text>
</comment>
<feature type="domain" description="Glucosamine/galactosamine-6-phosphate isomerase" evidence="5">
    <location>
        <begin position="19"/>
        <end position="233"/>
    </location>
</feature>
<dbReference type="Proteomes" id="UP001521222">
    <property type="component" value="Unassembled WGS sequence"/>
</dbReference>
<evidence type="ECO:0000259" key="5">
    <source>
        <dbReference type="Pfam" id="PF01182"/>
    </source>
</evidence>
<evidence type="ECO:0000256" key="1">
    <source>
        <dbReference type="ARBA" id="ARBA00000644"/>
    </source>
</evidence>
<dbReference type="PANTHER" id="PTHR11280:SF5">
    <property type="entry name" value="GLUCOSAMINE-6-PHOSPHATE ISOMERASE"/>
    <property type="match status" value="1"/>
</dbReference>
<evidence type="ECO:0000313" key="7">
    <source>
        <dbReference type="Proteomes" id="UP001521222"/>
    </source>
</evidence>
<organism evidence="6 7">
    <name type="scientific">Nothophoma quercina</name>
    <dbReference type="NCBI Taxonomy" id="749835"/>
    <lineage>
        <taxon>Eukaryota</taxon>
        <taxon>Fungi</taxon>
        <taxon>Dikarya</taxon>
        <taxon>Ascomycota</taxon>
        <taxon>Pezizomycotina</taxon>
        <taxon>Dothideomycetes</taxon>
        <taxon>Pleosporomycetidae</taxon>
        <taxon>Pleosporales</taxon>
        <taxon>Pleosporineae</taxon>
        <taxon>Didymellaceae</taxon>
        <taxon>Nothophoma</taxon>
    </lineage>
</organism>
<dbReference type="InterPro" id="IPR006148">
    <property type="entry name" value="Glc/Gal-6P_isomerase"/>
</dbReference>
<comment type="catalytic activity">
    <reaction evidence="1 4">
        <text>alpha-D-glucosamine 6-phosphate + H2O = beta-D-fructose 6-phosphate + NH4(+)</text>
        <dbReference type="Rhea" id="RHEA:12172"/>
        <dbReference type="ChEBI" id="CHEBI:15377"/>
        <dbReference type="ChEBI" id="CHEBI:28938"/>
        <dbReference type="ChEBI" id="CHEBI:57634"/>
        <dbReference type="ChEBI" id="CHEBI:75989"/>
        <dbReference type="EC" id="3.5.99.6"/>
    </reaction>
</comment>
<keyword evidence="7" id="KW-1185">Reference proteome</keyword>
<proteinExistence type="inferred from homology"/>
<dbReference type="GO" id="GO:0016853">
    <property type="term" value="F:isomerase activity"/>
    <property type="evidence" value="ECO:0007669"/>
    <property type="project" value="UniProtKB-KW"/>
</dbReference>
<comment type="similarity">
    <text evidence="2 4">Belongs to the glucosamine/galactosamine-6-phosphate isomerase family.</text>
</comment>
<keyword evidence="3 4" id="KW-0378">Hydrolase</keyword>
<protein>
    <recommendedName>
        <fullName evidence="4">Glucosamine-6-phosphate isomerase</fullName>
        <ecNumber evidence="4">3.5.99.6</ecNumber>
    </recommendedName>
    <alternativeName>
        <fullName evidence="4">Glucosamine-6-phosphate isomerase</fullName>
    </alternativeName>
</protein>
<dbReference type="NCBIfam" id="TIGR00502">
    <property type="entry name" value="nagB"/>
    <property type="match status" value="1"/>
</dbReference>
<evidence type="ECO:0000256" key="2">
    <source>
        <dbReference type="ARBA" id="ARBA00005526"/>
    </source>
</evidence>
<keyword evidence="4" id="KW-0119">Carbohydrate metabolism</keyword>
<dbReference type="PANTHER" id="PTHR11280">
    <property type="entry name" value="GLUCOSAMINE-6-PHOSPHATE ISOMERASE"/>
    <property type="match status" value="1"/>
</dbReference>
<dbReference type="PROSITE" id="PS01161">
    <property type="entry name" value="GLC_GALNAC_ISOMERASE"/>
    <property type="match status" value="1"/>
</dbReference>
<dbReference type="InterPro" id="IPR037171">
    <property type="entry name" value="NagB/RpiA_transferase-like"/>
</dbReference>
<dbReference type="InterPro" id="IPR004547">
    <property type="entry name" value="Glucosamine6P_isomerase"/>
</dbReference>
<dbReference type="Pfam" id="PF01182">
    <property type="entry name" value="Glucosamine_iso"/>
    <property type="match status" value="1"/>
</dbReference>
<dbReference type="InterPro" id="IPR018321">
    <property type="entry name" value="Glucosamine6P_isomerase_CS"/>
</dbReference>
<evidence type="ECO:0000313" key="6">
    <source>
        <dbReference type="EMBL" id="KAL1607091.1"/>
    </source>
</evidence>